<organism evidence="2 3">
    <name type="scientific">Antrihabitans cavernicola</name>
    <dbReference type="NCBI Taxonomy" id="2495913"/>
    <lineage>
        <taxon>Bacteria</taxon>
        <taxon>Bacillati</taxon>
        <taxon>Actinomycetota</taxon>
        <taxon>Actinomycetes</taxon>
        <taxon>Mycobacteriales</taxon>
        <taxon>Nocardiaceae</taxon>
        <taxon>Antrihabitans</taxon>
    </lineage>
</organism>
<protein>
    <submittedName>
        <fullName evidence="2">Alpha/beta fold hydrolase</fullName>
    </submittedName>
</protein>
<comment type="caution">
    <text evidence="2">The sequence shown here is derived from an EMBL/GenBank/DDBJ whole genome shotgun (WGS) entry which is preliminary data.</text>
</comment>
<keyword evidence="3" id="KW-1185">Reference proteome</keyword>
<dbReference type="PANTHER" id="PTHR32015:SF1">
    <property type="entry name" value="LIPASE"/>
    <property type="match status" value="1"/>
</dbReference>
<feature type="region of interest" description="Disordered" evidence="1">
    <location>
        <begin position="30"/>
        <end position="62"/>
    </location>
</feature>
<dbReference type="GO" id="GO:0016298">
    <property type="term" value="F:lipase activity"/>
    <property type="evidence" value="ECO:0007669"/>
    <property type="project" value="TreeGrafter"/>
</dbReference>
<evidence type="ECO:0000313" key="2">
    <source>
        <dbReference type="EMBL" id="KAA0022222.1"/>
    </source>
</evidence>
<sequence>MTSMATGSGSDAGALPVPYAVPNLLALERADRHGSPPGANDWTRRPSADHPNPVVLVHSTSGNKQGNWQTLAPLLSNEGYTVFALTYGAVPHTPWPIDAIGGITSMKRSARQLAAFVDRVLDATGADKVDIVGHSQGALMPNYYVKFLGGAAKVDKYVSLAPLWGGTDLFVTIDLPRWLKGRRTSVVARRVLYGISKACQEMRPDSAFLRELARDGIYSDALTYTNIVTTLDQVVVPYTSGCVEGPNATTIVVQDEHPESNVNHLGLMADPIVARYVVDALAT</sequence>
<dbReference type="Gene3D" id="3.40.50.1820">
    <property type="entry name" value="alpha/beta hydrolase"/>
    <property type="match status" value="1"/>
</dbReference>
<dbReference type="Proteomes" id="UP000322244">
    <property type="component" value="Unassembled WGS sequence"/>
</dbReference>
<dbReference type="Pfam" id="PF01674">
    <property type="entry name" value="Lipase_2"/>
    <property type="match status" value="1"/>
</dbReference>
<gene>
    <name evidence="2" type="ORF">FOY51_14635</name>
</gene>
<name>A0A5A7SAK4_9NOCA</name>
<dbReference type="GO" id="GO:0016042">
    <property type="term" value="P:lipid catabolic process"/>
    <property type="evidence" value="ECO:0007669"/>
    <property type="project" value="InterPro"/>
</dbReference>
<evidence type="ECO:0000256" key="1">
    <source>
        <dbReference type="SAM" id="MobiDB-lite"/>
    </source>
</evidence>
<accession>A0A5A7SAK4</accession>
<dbReference type="InterPro" id="IPR002918">
    <property type="entry name" value="Lipase_EstA/Esterase_EstB"/>
</dbReference>
<evidence type="ECO:0000313" key="3">
    <source>
        <dbReference type="Proteomes" id="UP000322244"/>
    </source>
</evidence>
<dbReference type="PANTHER" id="PTHR32015">
    <property type="entry name" value="FASTING INDUCED LIPASE"/>
    <property type="match status" value="1"/>
</dbReference>
<reference evidence="2 3" key="1">
    <citation type="submission" date="2019-07" db="EMBL/GenBank/DDBJ databases">
        <title>Rhodococcus cavernicolus sp. nov., isolated from a cave.</title>
        <authorList>
            <person name="Lee S.D."/>
        </authorList>
    </citation>
    <scope>NUCLEOTIDE SEQUENCE [LARGE SCALE GENOMIC DNA]</scope>
    <source>
        <strain evidence="2 3">C1-24</strain>
    </source>
</reference>
<keyword evidence="2" id="KW-0378">Hydrolase</keyword>
<dbReference type="InterPro" id="IPR029058">
    <property type="entry name" value="AB_hydrolase_fold"/>
</dbReference>
<proteinExistence type="predicted"/>
<dbReference type="OrthoDB" id="8871309at2"/>
<dbReference type="SUPFAM" id="SSF53474">
    <property type="entry name" value="alpha/beta-Hydrolases"/>
    <property type="match status" value="1"/>
</dbReference>
<dbReference type="EMBL" id="VLNY01000006">
    <property type="protein sequence ID" value="KAA0022222.1"/>
    <property type="molecule type" value="Genomic_DNA"/>
</dbReference>
<dbReference type="AlphaFoldDB" id="A0A5A7SAK4"/>